<keyword evidence="5 10" id="KW-1133">Transmembrane helix</keyword>
<feature type="transmembrane region" description="Helical" evidence="10">
    <location>
        <begin position="108"/>
        <end position="129"/>
    </location>
</feature>
<dbReference type="GO" id="GO:0008654">
    <property type="term" value="P:phospholipid biosynthetic process"/>
    <property type="evidence" value="ECO:0007669"/>
    <property type="project" value="UniProtKB-KW"/>
</dbReference>
<keyword evidence="2" id="KW-0444">Lipid biosynthesis</keyword>
<protein>
    <submittedName>
        <fullName evidence="11">Glycerol-3-phosphate acyltransferase PlsY</fullName>
    </submittedName>
</protein>
<dbReference type="PANTHER" id="PTHR30309:SF0">
    <property type="entry name" value="GLYCEROL-3-PHOSPHATE ACYLTRANSFERASE-RELATED"/>
    <property type="match status" value="1"/>
</dbReference>
<evidence type="ECO:0000256" key="5">
    <source>
        <dbReference type="ARBA" id="ARBA00022989"/>
    </source>
</evidence>
<evidence type="ECO:0000256" key="2">
    <source>
        <dbReference type="ARBA" id="ARBA00022516"/>
    </source>
</evidence>
<keyword evidence="11" id="KW-0012">Acyltransferase</keyword>
<dbReference type="EMBL" id="FNZF01000001">
    <property type="protein sequence ID" value="SEI76627.1"/>
    <property type="molecule type" value="Genomic_DNA"/>
</dbReference>
<keyword evidence="1" id="KW-1003">Cell membrane</keyword>
<dbReference type="SMART" id="SM01207">
    <property type="entry name" value="G3P_acyltransf"/>
    <property type="match status" value="1"/>
</dbReference>
<proteinExistence type="predicted"/>
<dbReference type="RefSeq" id="WP_177168226.1">
    <property type="nucleotide sequence ID" value="NZ_FNZF01000001.1"/>
</dbReference>
<dbReference type="STRING" id="426757.SAMN04488127_0405"/>
<name>A0A1H6THL7_9BACL</name>
<dbReference type="GO" id="GO:0005886">
    <property type="term" value="C:plasma membrane"/>
    <property type="evidence" value="ECO:0007669"/>
    <property type="project" value="InterPro"/>
</dbReference>
<keyword evidence="8" id="KW-0594">Phospholipid biosynthesis</keyword>
<dbReference type="AlphaFoldDB" id="A0A1H6THL7"/>
<keyword evidence="7 10" id="KW-0472">Membrane</keyword>
<keyword evidence="6" id="KW-0443">Lipid metabolism</keyword>
<dbReference type="Pfam" id="PF02660">
    <property type="entry name" value="G3P_acyltransf"/>
    <property type="match status" value="1"/>
</dbReference>
<evidence type="ECO:0000313" key="12">
    <source>
        <dbReference type="Proteomes" id="UP000199200"/>
    </source>
</evidence>
<keyword evidence="3 11" id="KW-0808">Transferase</keyword>
<keyword evidence="9" id="KW-1208">Phospholipid metabolism</keyword>
<dbReference type="PANTHER" id="PTHR30309">
    <property type="entry name" value="INNER MEMBRANE PROTEIN YGIH"/>
    <property type="match status" value="1"/>
</dbReference>
<dbReference type="Proteomes" id="UP000199200">
    <property type="component" value="Unassembled WGS sequence"/>
</dbReference>
<evidence type="ECO:0000256" key="9">
    <source>
        <dbReference type="ARBA" id="ARBA00023264"/>
    </source>
</evidence>
<feature type="transmembrane region" description="Helical" evidence="10">
    <location>
        <begin position="83"/>
        <end position="101"/>
    </location>
</feature>
<evidence type="ECO:0000256" key="1">
    <source>
        <dbReference type="ARBA" id="ARBA00022475"/>
    </source>
</evidence>
<evidence type="ECO:0000313" key="11">
    <source>
        <dbReference type="EMBL" id="SEI76627.1"/>
    </source>
</evidence>
<dbReference type="GO" id="GO:0043772">
    <property type="term" value="F:acyl-phosphate glycerol-3-phosphate acyltransferase activity"/>
    <property type="evidence" value="ECO:0007669"/>
    <property type="project" value="InterPro"/>
</dbReference>
<evidence type="ECO:0000256" key="4">
    <source>
        <dbReference type="ARBA" id="ARBA00022692"/>
    </source>
</evidence>
<evidence type="ECO:0000256" key="8">
    <source>
        <dbReference type="ARBA" id="ARBA00023209"/>
    </source>
</evidence>
<evidence type="ECO:0000256" key="7">
    <source>
        <dbReference type="ARBA" id="ARBA00023136"/>
    </source>
</evidence>
<evidence type="ECO:0000256" key="10">
    <source>
        <dbReference type="SAM" id="Phobius"/>
    </source>
</evidence>
<evidence type="ECO:0000256" key="3">
    <source>
        <dbReference type="ARBA" id="ARBA00022679"/>
    </source>
</evidence>
<accession>A0A1H6THL7</accession>
<keyword evidence="4 10" id="KW-0812">Transmembrane</keyword>
<keyword evidence="12" id="KW-1185">Reference proteome</keyword>
<dbReference type="InterPro" id="IPR003811">
    <property type="entry name" value="G3P_acylTferase_PlsY"/>
</dbReference>
<feature type="transmembrane region" description="Helical" evidence="10">
    <location>
        <begin position="149"/>
        <end position="177"/>
    </location>
</feature>
<organism evidence="11 12">
    <name type="scientific">Bhargavaea ginsengi</name>
    <dbReference type="NCBI Taxonomy" id="426757"/>
    <lineage>
        <taxon>Bacteria</taxon>
        <taxon>Bacillati</taxon>
        <taxon>Bacillota</taxon>
        <taxon>Bacilli</taxon>
        <taxon>Bacillales</taxon>
        <taxon>Caryophanaceae</taxon>
        <taxon>Bhargavaea</taxon>
    </lineage>
</organism>
<reference evidence="12" key="1">
    <citation type="submission" date="2016-10" db="EMBL/GenBank/DDBJ databases">
        <authorList>
            <person name="Varghese N."/>
            <person name="Submissions S."/>
        </authorList>
    </citation>
    <scope>NUCLEOTIDE SEQUENCE [LARGE SCALE GENOMIC DNA]</scope>
    <source>
        <strain evidence="12">CGMCC 1.6763</strain>
    </source>
</reference>
<sequence>MNAFNPEIILYLLFCWVAGSVLWARVLGRMLGADPAGSGSGNPGARNAGRLFGAPAFLAVFAGDALKGVAAVVSGRYLGYPEWLVAAGGALAVFGHVFPLFRGKGGKGVSAFIGAALAFSPGSLIGFAVGTAAGLLPLRSATLAMPGGFAAWTAALWLSGVLSVSWPLVMAGGLVLFRHKPDFHEALRRH</sequence>
<evidence type="ECO:0000256" key="6">
    <source>
        <dbReference type="ARBA" id="ARBA00023098"/>
    </source>
</evidence>
<gene>
    <name evidence="11" type="ORF">SAMN04488127_0405</name>
</gene>